<dbReference type="OrthoDB" id="369569at2759"/>
<evidence type="ECO:0000256" key="6">
    <source>
        <dbReference type="ARBA" id="ARBA00022989"/>
    </source>
</evidence>
<evidence type="ECO:0000256" key="9">
    <source>
        <dbReference type="SAM" id="Phobius"/>
    </source>
</evidence>
<evidence type="ECO:0000256" key="5">
    <source>
        <dbReference type="ARBA" id="ARBA00022824"/>
    </source>
</evidence>
<dbReference type="Pfam" id="PF06417">
    <property type="entry name" value="EMC4"/>
    <property type="match status" value="1"/>
</dbReference>
<keyword evidence="7 9" id="KW-0472">Membrane</keyword>
<reference evidence="10" key="1">
    <citation type="submission" date="2022-10" db="EMBL/GenBank/DDBJ databases">
        <title>Adaptive evolution leads to modifications in subtelomeric GC content in a zoonotic Cryptosporidium species.</title>
        <authorList>
            <person name="Li J."/>
            <person name="Feng Y."/>
            <person name="Xiao L."/>
        </authorList>
    </citation>
    <scope>NUCLEOTIDE SEQUENCE</scope>
    <source>
        <strain evidence="10">33844</strain>
    </source>
</reference>
<feature type="transmembrane region" description="Helical" evidence="9">
    <location>
        <begin position="125"/>
        <end position="147"/>
    </location>
</feature>
<evidence type="ECO:0000256" key="4">
    <source>
        <dbReference type="ARBA" id="ARBA00022692"/>
    </source>
</evidence>
<comment type="similarity">
    <text evidence="2">Belongs to the EMC4 family.</text>
</comment>
<feature type="transmembrane region" description="Helical" evidence="9">
    <location>
        <begin position="176"/>
        <end position="194"/>
    </location>
</feature>
<gene>
    <name evidence="10" type="ORF">OJ253_3289</name>
</gene>
<evidence type="ECO:0000256" key="7">
    <source>
        <dbReference type="ARBA" id="ARBA00023136"/>
    </source>
</evidence>
<evidence type="ECO:0000256" key="2">
    <source>
        <dbReference type="ARBA" id="ARBA00007715"/>
    </source>
</evidence>
<comment type="subcellular location">
    <subcellularLocation>
        <location evidence="1">Endoplasmic reticulum membrane</location>
        <topology evidence="1">Multi-pass membrane protein</topology>
    </subcellularLocation>
</comment>
<sequence>MSKRTQKQKNAQFVNDKWFTHPTSAEWDTEKKPGNYSKEYNGEHLTKLANKGPVYNQQPEQYEKYGGGGKDEPNQPQNDLSGCSKYPKKRDIEPTPVNQSSICNFNKKAWAIAHLPLKTMGTSFFMLYMSGKGSGIFSILITSYALVNTIKLMTQLNKAFAEIEQASKQNFILQKAVYFTYSLIGVVLVIYKLGTMGLIPVNRGDFFSDILQHTFPTHGIGT</sequence>
<accession>A0A9D5DEM0</accession>
<feature type="region of interest" description="Disordered" evidence="8">
    <location>
        <begin position="1"/>
        <end position="91"/>
    </location>
</feature>
<name>A0A9D5DEM0_9CRYT</name>
<evidence type="ECO:0000313" key="10">
    <source>
        <dbReference type="EMBL" id="KAJ1605159.1"/>
    </source>
</evidence>
<proteinExistence type="inferred from homology"/>
<comment type="caution">
    <text evidence="10">The sequence shown here is derived from an EMBL/GenBank/DDBJ whole genome shotgun (WGS) entry which is preliminary data.</text>
</comment>
<dbReference type="EMBL" id="JAPCXC010000107">
    <property type="protein sequence ID" value="KAJ1605159.1"/>
    <property type="molecule type" value="Genomic_DNA"/>
</dbReference>
<dbReference type="PANTHER" id="PTHR19315">
    <property type="entry name" value="ER MEMBRANE PROTEIN COMPLEX SUBUNIT 4"/>
    <property type="match status" value="1"/>
</dbReference>
<dbReference type="GO" id="GO:0005789">
    <property type="term" value="C:endoplasmic reticulum membrane"/>
    <property type="evidence" value="ECO:0007669"/>
    <property type="project" value="UniProtKB-SubCell"/>
</dbReference>
<dbReference type="InterPro" id="IPR009445">
    <property type="entry name" value="TMEM85/Emc4"/>
</dbReference>
<evidence type="ECO:0000256" key="3">
    <source>
        <dbReference type="ARBA" id="ARBA00020820"/>
    </source>
</evidence>
<evidence type="ECO:0000256" key="1">
    <source>
        <dbReference type="ARBA" id="ARBA00004477"/>
    </source>
</evidence>
<evidence type="ECO:0000256" key="8">
    <source>
        <dbReference type="SAM" id="MobiDB-lite"/>
    </source>
</evidence>
<keyword evidence="4 9" id="KW-0812">Transmembrane</keyword>
<organism evidence="10">
    <name type="scientific">Cryptosporidium canis</name>
    <dbReference type="NCBI Taxonomy" id="195482"/>
    <lineage>
        <taxon>Eukaryota</taxon>
        <taxon>Sar</taxon>
        <taxon>Alveolata</taxon>
        <taxon>Apicomplexa</taxon>
        <taxon>Conoidasida</taxon>
        <taxon>Coccidia</taxon>
        <taxon>Eucoccidiorida</taxon>
        <taxon>Eimeriorina</taxon>
        <taxon>Cryptosporidiidae</taxon>
        <taxon>Cryptosporidium</taxon>
    </lineage>
</organism>
<keyword evidence="5" id="KW-0256">Endoplasmic reticulum</keyword>
<dbReference type="Proteomes" id="UP001067231">
    <property type="component" value="Unassembled WGS sequence"/>
</dbReference>
<keyword evidence="6 9" id="KW-1133">Transmembrane helix</keyword>
<dbReference type="AlphaFoldDB" id="A0A9D5DEM0"/>
<protein>
    <recommendedName>
        <fullName evidence="3">ER membrane protein complex subunit 4</fullName>
    </recommendedName>
</protein>